<feature type="coiled-coil region" evidence="1">
    <location>
        <begin position="33"/>
        <end position="60"/>
    </location>
</feature>
<evidence type="ECO:0000313" key="3">
    <source>
        <dbReference type="Proteomes" id="UP000689195"/>
    </source>
</evidence>
<reference evidence="2" key="1">
    <citation type="submission" date="2021-01" db="EMBL/GenBank/DDBJ databases">
        <authorList>
            <consortium name="Genoscope - CEA"/>
            <person name="William W."/>
        </authorList>
    </citation>
    <scope>NUCLEOTIDE SEQUENCE</scope>
</reference>
<protein>
    <submittedName>
        <fullName evidence="2">Uncharacterized protein</fullName>
    </submittedName>
</protein>
<proteinExistence type="predicted"/>
<accession>A0A8S1TBF3</accession>
<comment type="caution">
    <text evidence="2">The sequence shown here is derived from an EMBL/GenBank/DDBJ whole genome shotgun (WGS) entry which is preliminary data.</text>
</comment>
<dbReference type="AlphaFoldDB" id="A0A8S1TBF3"/>
<sequence length="66" mass="8132">MESCIKKTLEQFQLYKVILRQKNLNQNQFQMQFNLLKLLIQKIQIQLATLQKEFKQFKKKQLRTVF</sequence>
<keyword evidence="1" id="KW-0175">Coiled coil</keyword>
<evidence type="ECO:0000256" key="1">
    <source>
        <dbReference type="SAM" id="Coils"/>
    </source>
</evidence>
<evidence type="ECO:0000313" key="2">
    <source>
        <dbReference type="EMBL" id="CAD8148947.1"/>
    </source>
</evidence>
<dbReference type="EMBL" id="CAJJDO010000018">
    <property type="protein sequence ID" value="CAD8148947.1"/>
    <property type="molecule type" value="Genomic_DNA"/>
</dbReference>
<dbReference type="Proteomes" id="UP000689195">
    <property type="component" value="Unassembled WGS sequence"/>
</dbReference>
<keyword evidence="3" id="KW-1185">Reference proteome</keyword>
<gene>
    <name evidence="2" type="ORF">PPENT_87.1.T0180322</name>
</gene>
<organism evidence="2 3">
    <name type="scientific">Paramecium pentaurelia</name>
    <dbReference type="NCBI Taxonomy" id="43138"/>
    <lineage>
        <taxon>Eukaryota</taxon>
        <taxon>Sar</taxon>
        <taxon>Alveolata</taxon>
        <taxon>Ciliophora</taxon>
        <taxon>Intramacronucleata</taxon>
        <taxon>Oligohymenophorea</taxon>
        <taxon>Peniculida</taxon>
        <taxon>Parameciidae</taxon>
        <taxon>Paramecium</taxon>
    </lineage>
</organism>
<name>A0A8S1TBF3_9CILI</name>